<dbReference type="CDD" id="cd00067">
    <property type="entry name" value="GAL4"/>
    <property type="match status" value="1"/>
</dbReference>
<dbReference type="InterPro" id="IPR001138">
    <property type="entry name" value="Zn2Cys6_DnaBD"/>
</dbReference>
<evidence type="ECO:0000256" key="2">
    <source>
        <dbReference type="SAM" id="MobiDB-lite"/>
    </source>
</evidence>
<protein>
    <recommendedName>
        <fullName evidence="3">Zn(2)-C6 fungal-type domain-containing protein</fullName>
    </recommendedName>
</protein>
<feature type="region of interest" description="Disordered" evidence="2">
    <location>
        <begin position="205"/>
        <end position="276"/>
    </location>
</feature>
<dbReference type="InterPro" id="IPR036864">
    <property type="entry name" value="Zn2-C6_fun-type_DNA-bd_sf"/>
</dbReference>
<keyword evidence="1" id="KW-0539">Nucleus</keyword>
<evidence type="ECO:0000256" key="1">
    <source>
        <dbReference type="ARBA" id="ARBA00023242"/>
    </source>
</evidence>
<proteinExistence type="predicted"/>
<evidence type="ECO:0000313" key="4">
    <source>
        <dbReference type="EMBL" id="KAK7531858.1"/>
    </source>
</evidence>
<dbReference type="PROSITE" id="PS50048">
    <property type="entry name" value="ZN2_CY6_FUNGAL_2"/>
    <property type="match status" value="1"/>
</dbReference>
<feature type="region of interest" description="Disordered" evidence="2">
    <location>
        <begin position="106"/>
        <end position="130"/>
    </location>
</feature>
<feature type="compositionally biased region" description="Basic and acidic residues" evidence="2">
    <location>
        <begin position="225"/>
        <end position="240"/>
    </location>
</feature>
<dbReference type="Proteomes" id="UP001365128">
    <property type="component" value="Unassembled WGS sequence"/>
</dbReference>
<organism evidence="4 5">
    <name type="scientific">Phyllosticta citricarpa</name>
    <dbReference type="NCBI Taxonomy" id="55181"/>
    <lineage>
        <taxon>Eukaryota</taxon>
        <taxon>Fungi</taxon>
        <taxon>Dikarya</taxon>
        <taxon>Ascomycota</taxon>
        <taxon>Pezizomycotina</taxon>
        <taxon>Dothideomycetes</taxon>
        <taxon>Dothideomycetes incertae sedis</taxon>
        <taxon>Botryosphaeriales</taxon>
        <taxon>Phyllostictaceae</taxon>
        <taxon>Phyllosticta</taxon>
    </lineage>
</organism>
<feature type="compositionally biased region" description="Polar residues" evidence="2">
    <location>
        <begin position="144"/>
        <end position="160"/>
    </location>
</feature>
<dbReference type="EMBL" id="JBBPDW010000053">
    <property type="protein sequence ID" value="KAK7531858.1"/>
    <property type="molecule type" value="Genomic_DNA"/>
</dbReference>
<feature type="compositionally biased region" description="Low complexity" evidence="2">
    <location>
        <begin position="261"/>
        <end position="275"/>
    </location>
</feature>
<comment type="caution">
    <text evidence="4">The sequence shown here is derived from an EMBL/GenBank/DDBJ whole genome shotgun (WGS) entry which is preliminary data.</text>
</comment>
<accession>A0ABR1LB38</accession>
<evidence type="ECO:0000313" key="5">
    <source>
        <dbReference type="Proteomes" id="UP001365128"/>
    </source>
</evidence>
<keyword evidence="5" id="KW-1185">Reference proteome</keyword>
<dbReference type="SMART" id="SM00066">
    <property type="entry name" value="GAL4"/>
    <property type="match status" value="1"/>
</dbReference>
<feature type="domain" description="Zn(2)-C6 fungal-type" evidence="3">
    <location>
        <begin position="18"/>
        <end position="52"/>
    </location>
</feature>
<dbReference type="SUPFAM" id="SSF57701">
    <property type="entry name" value="Zn2/Cys6 DNA-binding domain"/>
    <property type="match status" value="1"/>
</dbReference>
<evidence type="ECO:0000259" key="3">
    <source>
        <dbReference type="PROSITE" id="PS50048"/>
    </source>
</evidence>
<reference evidence="4 5" key="1">
    <citation type="submission" date="2024-04" db="EMBL/GenBank/DDBJ databases">
        <title>Phyllosticta paracitricarpa is synonymous to the EU quarantine fungus P. citricarpa based on phylogenomic analyses.</title>
        <authorList>
            <consortium name="Lawrence Berkeley National Laboratory"/>
            <person name="Van Ingen-Buijs V.A."/>
            <person name="Van Westerhoven A.C."/>
            <person name="Haridas S."/>
            <person name="Skiadas P."/>
            <person name="Martin F."/>
            <person name="Groenewald J.Z."/>
            <person name="Crous P.W."/>
            <person name="Seidl M.F."/>
        </authorList>
    </citation>
    <scope>NUCLEOTIDE SEQUENCE [LARGE SCALE GENOMIC DNA]</scope>
    <source>
        <strain evidence="4 5">CBS 122670</strain>
    </source>
</reference>
<dbReference type="Gene3D" id="4.10.240.10">
    <property type="entry name" value="Zn(2)-C6 fungal-type DNA-binding domain"/>
    <property type="match status" value="1"/>
</dbReference>
<feature type="region of interest" description="Disordered" evidence="2">
    <location>
        <begin position="144"/>
        <end position="193"/>
    </location>
</feature>
<name>A0ABR1LB38_9PEZI</name>
<sequence>MSSSPGHSTPGRKRTGRACDHCYLQQKRCDNNPDRRDAPCSRCRQHGIECSYNRVAKALGRPSTQQRRDLLTQSPIPISRAGHRRAGVWKERRPTPRTVLRRSLRIGNASSTTGFPPIDTRASGAIDGQKLYEPTTPRLALTYDNSISATPSQTPSTRVSASRAGSADQEQFASKTPRRILKNSRDASPTIPPIRVAACTTSALRPAGAKVPAQRTLDGWLKKTRHEENPDIHGALEKKKAAATGNASEKNVDVDVMDPESSGPSSGSHSNRSSHTVLVDELTRASSFSSSHGMGFISDAATSSFNAEESIPGHQSNAPSQTLNNEPLQVHSFSSQSTPTIENDFAADAAAAMSSFDAAADPEETRAFELLTNLQASGCIDWDRFHFMNGLPPFCSLFPSPPSLVGLEEHGPAAVQQQQQHRIYGGGEANVLMVDAALGGGGGGQARGELECDDDLDMYVDAWRQHVDASGGAGGAEQMM</sequence>
<gene>
    <name evidence="4" type="ORF">IWX46DRAFT_585068</name>
</gene>
<dbReference type="Pfam" id="PF00172">
    <property type="entry name" value="Zn_clus"/>
    <property type="match status" value="1"/>
</dbReference>